<reference evidence="1 2" key="1">
    <citation type="submission" date="2018-03" db="EMBL/GenBank/DDBJ databases">
        <title>Aquarubrobacter algicola gen. nov., sp. nov., a novel actinobacterium isolated from shallow eutrophic lake during the end of cyanobacterial harmful algal blooms.</title>
        <authorList>
            <person name="Chun S.J."/>
        </authorList>
    </citation>
    <scope>NUCLEOTIDE SEQUENCE [LARGE SCALE GENOMIC DNA]</scope>
    <source>
        <strain evidence="1 2">Seoho-28</strain>
    </source>
</reference>
<gene>
    <name evidence="1" type="ORF">C7Y72_18025</name>
</gene>
<organism evidence="1 2">
    <name type="scientific">Paraconexibacter algicola</name>
    <dbReference type="NCBI Taxonomy" id="2133960"/>
    <lineage>
        <taxon>Bacteria</taxon>
        <taxon>Bacillati</taxon>
        <taxon>Actinomycetota</taxon>
        <taxon>Thermoleophilia</taxon>
        <taxon>Solirubrobacterales</taxon>
        <taxon>Paraconexibacteraceae</taxon>
        <taxon>Paraconexibacter</taxon>
    </lineage>
</organism>
<dbReference type="RefSeq" id="WP_107570587.1">
    <property type="nucleotide sequence ID" value="NZ_PYYB01000003.1"/>
</dbReference>
<accession>A0A2T4UDG7</accession>
<proteinExistence type="predicted"/>
<dbReference type="Proteomes" id="UP000240739">
    <property type="component" value="Unassembled WGS sequence"/>
</dbReference>
<dbReference type="EMBL" id="PYYB01000003">
    <property type="protein sequence ID" value="PTL55544.1"/>
    <property type="molecule type" value="Genomic_DNA"/>
</dbReference>
<keyword evidence="2" id="KW-1185">Reference proteome</keyword>
<protein>
    <submittedName>
        <fullName evidence="1">Uncharacterized protein</fullName>
    </submittedName>
</protein>
<name>A0A2T4UDG7_9ACTN</name>
<evidence type="ECO:0000313" key="1">
    <source>
        <dbReference type="EMBL" id="PTL55544.1"/>
    </source>
</evidence>
<dbReference type="AlphaFoldDB" id="A0A2T4UDG7"/>
<evidence type="ECO:0000313" key="2">
    <source>
        <dbReference type="Proteomes" id="UP000240739"/>
    </source>
</evidence>
<sequence>MNSRNPRMRPRPVSDAQHGLLVSLHGDADVSGVQPLIMEFYERAVAGEPVTPREVQRIIDAFKEHRRPDTELPLTPKQLWWIEKRSGEEAAEAAEQLTRDHFPRLVLEALAAEYGTADVDEILELPLEQVKAWSLHLVGGASLLFGGSQRDRQTTLIKAAATAHDLAAPMKRLHKDVAGAAARNAPPADDEA</sequence>
<comment type="caution">
    <text evidence="1">The sequence shown here is derived from an EMBL/GenBank/DDBJ whole genome shotgun (WGS) entry which is preliminary data.</text>
</comment>